<dbReference type="EMBL" id="OZ034820">
    <property type="protein sequence ID" value="CAL1399330.1"/>
    <property type="molecule type" value="Genomic_DNA"/>
</dbReference>
<evidence type="ECO:0000313" key="2">
    <source>
        <dbReference type="Proteomes" id="UP001497516"/>
    </source>
</evidence>
<evidence type="ECO:0000313" key="1">
    <source>
        <dbReference type="EMBL" id="CAL1399330.1"/>
    </source>
</evidence>
<reference evidence="1 2" key="1">
    <citation type="submission" date="2024-04" db="EMBL/GenBank/DDBJ databases">
        <authorList>
            <person name="Fracassetti M."/>
        </authorList>
    </citation>
    <scope>NUCLEOTIDE SEQUENCE [LARGE SCALE GENOMIC DNA]</scope>
</reference>
<gene>
    <name evidence="1" type="ORF">LTRI10_LOCUS39521</name>
</gene>
<proteinExistence type="predicted"/>
<accession>A0AAV2FM18</accession>
<protein>
    <submittedName>
        <fullName evidence="1">Uncharacterized protein</fullName>
    </submittedName>
</protein>
<organism evidence="1 2">
    <name type="scientific">Linum trigynum</name>
    <dbReference type="NCBI Taxonomy" id="586398"/>
    <lineage>
        <taxon>Eukaryota</taxon>
        <taxon>Viridiplantae</taxon>
        <taxon>Streptophyta</taxon>
        <taxon>Embryophyta</taxon>
        <taxon>Tracheophyta</taxon>
        <taxon>Spermatophyta</taxon>
        <taxon>Magnoliopsida</taxon>
        <taxon>eudicotyledons</taxon>
        <taxon>Gunneridae</taxon>
        <taxon>Pentapetalae</taxon>
        <taxon>rosids</taxon>
        <taxon>fabids</taxon>
        <taxon>Malpighiales</taxon>
        <taxon>Linaceae</taxon>
        <taxon>Linum</taxon>
    </lineage>
</organism>
<dbReference type="Proteomes" id="UP001497516">
    <property type="component" value="Chromosome 7"/>
</dbReference>
<dbReference type="AlphaFoldDB" id="A0AAV2FM18"/>
<keyword evidence="2" id="KW-1185">Reference proteome</keyword>
<sequence length="111" mass="13022">MVSKRQFELELEKSITESERVIHPPPLTNPKSTQDLACERFNNGKKYIDTSDPNLPLCCLRIKFEHQVEEEMLKRVETKVTCSNVNNLDLTPQHSLVEQEEMIKRLKNNRK</sequence>
<name>A0AAV2FM18_9ROSI</name>